<comment type="caution">
    <text evidence="2">The sequence shown here is derived from an EMBL/GenBank/DDBJ whole genome shotgun (WGS) entry which is preliminary data.</text>
</comment>
<accession>A0ABW0VVH5</accession>
<dbReference type="RefSeq" id="WP_379188431.1">
    <property type="nucleotide sequence ID" value="NZ_JBHSOW010000042.1"/>
</dbReference>
<keyword evidence="3" id="KW-1185">Reference proteome</keyword>
<feature type="transmembrane region" description="Helical" evidence="1">
    <location>
        <begin position="20"/>
        <end position="42"/>
    </location>
</feature>
<protein>
    <submittedName>
        <fullName evidence="2">GerAB/ArcD/ProY family transporter</fullName>
    </submittedName>
</protein>
<keyword evidence="1" id="KW-1133">Transmembrane helix</keyword>
<evidence type="ECO:0000256" key="1">
    <source>
        <dbReference type="SAM" id="Phobius"/>
    </source>
</evidence>
<evidence type="ECO:0000313" key="2">
    <source>
        <dbReference type="EMBL" id="MFC5649888.1"/>
    </source>
</evidence>
<evidence type="ECO:0000313" key="3">
    <source>
        <dbReference type="Proteomes" id="UP001596047"/>
    </source>
</evidence>
<sequence>MHAQKLTIGHFVERVEAILAFLWIITVFYKTLLLFFALTTGITQLLRLKESQMLTIPLGMILLVGTVACTPNITVYNDILI</sequence>
<reference evidence="3" key="1">
    <citation type="journal article" date="2019" name="Int. J. Syst. Evol. Microbiol.">
        <title>The Global Catalogue of Microorganisms (GCM) 10K type strain sequencing project: providing services to taxonomists for standard genome sequencing and annotation.</title>
        <authorList>
            <consortium name="The Broad Institute Genomics Platform"/>
            <consortium name="The Broad Institute Genome Sequencing Center for Infectious Disease"/>
            <person name="Wu L."/>
            <person name="Ma J."/>
        </authorList>
    </citation>
    <scope>NUCLEOTIDE SEQUENCE [LARGE SCALE GENOMIC DNA]</scope>
    <source>
        <strain evidence="3">CGMCC 1.3240</strain>
    </source>
</reference>
<dbReference type="InterPro" id="IPR004761">
    <property type="entry name" value="Spore_GerAB"/>
</dbReference>
<feature type="transmembrane region" description="Helical" evidence="1">
    <location>
        <begin position="54"/>
        <end position="76"/>
    </location>
</feature>
<keyword evidence="1" id="KW-0812">Transmembrane</keyword>
<organism evidence="2 3">
    <name type="scientific">Paenibacillus solisilvae</name>
    <dbReference type="NCBI Taxonomy" id="2486751"/>
    <lineage>
        <taxon>Bacteria</taxon>
        <taxon>Bacillati</taxon>
        <taxon>Bacillota</taxon>
        <taxon>Bacilli</taxon>
        <taxon>Bacillales</taxon>
        <taxon>Paenibacillaceae</taxon>
        <taxon>Paenibacillus</taxon>
    </lineage>
</organism>
<proteinExistence type="predicted"/>
<dbReference type="Pfam" id="PF03845">
    <property type="entry name" value="Spore_permease"/>
    <property type="match status" value="1"/>
</dbReference>
<keyword evidence="1" id="KW-0472">Membrane</keyword>
<dbReference type="Proteomes" id="UP001596047">
    <property type="component" value="Unassembled WGS sequence"/>
</dbReference>
<gene>
    <name evidence="2" type="ORF">ACFPYJ_12305</name>
</gene>
<name>A0ABW0VVH5_9BACL</name>
<dbReference type="EMBL" id="JBHSOW010000042">
    <property type="protein sequence ID" value="MFC5649888.1"/>
    <property type="molecule type" value="Genomic_DNA"/>
</dbReference>